<protein>
    <submittedName>
        <fullName evidence="1">Uncharacterized protein</fullName>
    </submittedName>
</protein>
<sequence>MMEKLLRLENKLSSFESQVVVTNILQNINDYQTLNAWQSFGSPNMKVYANIVESFYKNAINGIELLNQLCIVYKSDLLFEGDIKNKKEVDTFIKDLIISRYF</sequence>
<gene>
    <name evidence="1" type="ORF">D3Z33_04365</name>
</gene>
<proteinExistence type="predicted"/>
<dbReference type="AlphaFoldDB" id="A0A845QVR5"/>
<evidence type="ECO:0000313" key="1">
    <source>
        <dbReference type="EMBL" id="NBI06094.1"/>
    </source>
</evidence>
<dbReference type="Proteomes" id="UP000467132">
    <property type="component" value="Unassembled WGS sequence"/>
</dbReference>
<evidence type="ECO:0000313" key="2">
    <source>
        <dbReference type="Proteomes" id="UP000467132"/>
    </source>
</evidence>
<dbReference type="RefSeq" id="WP_207708348.1">
    <property type="nucleotide sequence ID" value="NZ_QXXA01000005.1"/>
</dbReference>
<keyword evidence="2" id="KW-1185">Reference proteome</keyword>
<dbReference type="EMBL" id="QXXA01000005">
    <property type="protein sequence ID" value="NBI06094.1"/>
    <property type="molecule type" value="Genomic_DNA"/>
</dbReference>
<reference evidence="1 2" key="1">
    <citation type="submission" date="2018-08" db="EMBL/GenBank/DDBJ databases">
        <title>Murine metabolic-syndrome-specific gut microbial biobank.</title>
        <authorList>
            <person name="Liu C."/>
        </authorList>
    </citation>
    <scope>NUCLEOTIDE SEQUENCE [LARGE SCALE GENOMIC DNA]</scope>
    <source>
        <strain evidence="1 2">583</strain>
    </source>
</reference>
<organism evidence="1 2">
    <name type="scientific">Senegalia massiliensis</name>
    <dbReference type="NCBI Taxonomy" id="1720316"/>
    <lineage>
        <taxon>Bacteria</taxon>
        <taxon>Bacillati</taxon>
        <taxon>Bacillota</taxon>
        <taxon>Clostridia</taxon>
        <taxon>Eubacteriales</taxon>
        <taxon>Clostridiaceae</taxon>
        <taxon>Senegalia</taxon>
    </lineage>
</organism>
<accession>A0A845QVR5</accession>
<name>A0A845QVR5_9CLOT</name>
<comment type="caution">
    <text evidence="1">The sequence shown here is derived from an EMBL/GenBank/DDBJ whole genome shotgun (WGS) entry which is preliminary data.</text>
</comment>